<comment type="subcellular location">
    <subcellularLocation>
        <location evidence="1">Membrane</location>
        <topology evidence="1">Multi-pass membrane protein</topology>
    </subcellularLocation>
</comment>
<dbReference type="NCBIfam" id="TIGR03025">
    <property type="entry name" value="EPS_sugtrans"/>
    <property type="match status" value="1"/>
</dbReference>
<keyword evidence="6 8" id="KW-0472">Membrane</keyword>
<evidence type="ECO:0000256" key="7">
    <source>
        <dbReference type="SAM" id="MobiDB-lite"/>
    </source>
</evidence>
<evidence type="ECO:0000256" key="2">
    <source>
        <dbReference type="ARBA" id="ARBA00006464"/>
    </source>
</evidence>
<feature type="compositionally biased region" description="Basic and acidic residues" evidence="7">
    <location>
        <begin position="26"/>
        <end position="52"/>
    </location>
</feature>
<keyword evidence="11" id="KW-1185">Reference proteome</keyword>
<keyword evidence="3 10" id="KW-0808">Transferase</keyword>
<evidence type="ECO:0000256" key="5">
    <source>
        <dbReference type="ARBA" id="ARBA00022989"/>
    </source>
</evidence>
<dbReference type="PANTHER" id="PTHR30576">
    <property type="entry name" value="COLANIC BIOSYNTHESIS UDP-GLUCOSE LIPID CARRIER TRANSFERASE"/>
    <property type="match status" value="1"/>
</dbReference>
<evidence type="ECO:0000256" key="3">
    <source>
        <dbReference type="ARBA" id="ARBA00022679"/>
    </source>
</evidence>
<feature type="region of interest" description="Disordered" evidence="7">
    <location>
        <begin position="1"/>
        <end position="52"/>
    </location>
</feature>
<comment type="similarity">
    <text evidence="2">Belongs to the bacterial sugar transferase family.</text>
</comment>
<evidence type="ECO:0000256" key="8">
    <source>
        <dbReference type="SAM" id="Phobius"/>
    </source>
</evidence>
<dbReference type="OrthoDB" id="9808602at2"/>
<proteinExistence type="inferred from homology"/>
<dbReference type="PANTHER" id="PTHR30576:SF10">
    <property type="entry name" value="SLL5057 PROTEIN"/>
    <property type="match status" value="1"/>
</dbReference>
<dbReference type="InterPro" id="IPR003362">
    <property type="entry name" value="Bact_transf"/>
</dbReference>
<organism evidence="10 11">
    <name type="scientific">Streptomyces qinglanensis</name>
    <dbReference type="NCBI Taxonomy" id="943816"/>
    <lineage>
        <taxon>Bacteria</taxon>
        <taxon>Bacillati</taxon>
        <taxon>Actinomycetota</taxon>
        <taxon>Actinomycetes</taxon>
        <taxon>Kitasatosporales</taxon>
        <taxon>Streptomycetaceae</taxon>
        <taxon>Streptomyces</taxon>
    </lineage>
</organism>
<feature type="transmembrane region" description="Helical" evidence="8">
    <location>
        <begin position="148"/>
        <end position="167"/>
    </location>
</feature>
<dbReference type="GO" id="GO:0016780">
    <property type="term" value="F:phosphotransferase activity, for other substituted phosphate groups"/>
    <property type="evidence" value="ECO:0007669"/>
    <property type="project" value="TreeGrafter"/>
</dbReference>
<dbReference type="Proteomes" id="UP000182841">
    <property type="component" value="Unassembled WGS sequence"/>
</dbReference>
<feature type="transmembrane region" description="Helical" evidence="8">
    <location>
        <begin position="58"/>
        <end position="77"/>
    </location>
</feature>
<feature type="region of interest" description="Disordered" evidence="7">
    <location>
        <begin position="221"/>
        <end position="252"/>
    </location>
</feature>
<keyword evidence="5 8" id="KW-1133">Transmembrane helix</keyword>
<keyword evidence="4 8" id="KW-0812">Transmembrane</keyword>
<gene>
    <name evidence="10" type="ORF">SAMN05421870_101581</name>
</gene>
<evidence type="ECO:0000313" key="10">
    <source>
        <dbReference type="EMBL" id="SER38176.1"/>
    </source>
</evidence>
<protein>
    <submittedName>
        <fullName evidence="10">Exopolysaccharide biosynthesis polyprenyl glycosylphosphotransferase</fullName>
    </submittedName>
</protein>
<feature type="transmembrane region" description="Helical" evidence="8">
    <location>
        <begin position="340"/>
        <end position="360"/>
    </location>
</feature>
<evidence type="ECO:0000256" key="4">
    <source>
        <dbReference type="ARBA" id="ARBA00022692"/>
    </source>
</evidence>
<dbReference type="InterPro" id="IPR017475">
    <property type="entry name" value="EPS_sugar_tfrase"/>
</dbReference>
<accession>A0A1H9NQE5</accession>
<feature type="domain" description="Bacterial sugar transferase" evidence="9">
    <location>
        <begin position="332"/>
        <end position="519"/>
    </location>
</feature>
<evidence type="ECO:0000256" key="6">
    <source>
        <dbReference type="ARBA" id="ARBA00023136"/>
    </source>
</evidence>
<dbReference type="AlphaFoldDB" id="A0A1H9NQE5"/>
<dbReference type="GO" id="GO:0016020">
    <property type="term" value="C:membrane"/>
    <property type="evidence" value="ECO:0007669"/>
    <property type="project" value="UniProtKB-SubCell"/>
</dbReference>
<evidence type="ECO:0000259" key="9">
    <source>
        <dbReference type="Pfam" id="PF02397"/>
    </source>
</evidence>
<feature type="compositionally biased region" description="Gly residues" evidence="7">
    <location>
        <begin position="239"/>
        <end position="249"/>
    </location>
</feature>
<name>A0A1H9NQE5_9ACTN</name>
<reference evidence="11" key="1">
    <citation type="submission" date="2016-10" db="EMBL/GenBank/DDBJ databases">
        <authorList>
            <person name="Varghese N."/>
            <person name="Submissions S."/>
        </authorList>
    </citation>
    <scope>NUCLEOTIDE SEQUENCE [LARGE SCALE GENOMIC DNA]</scope>
    <source>
        <strain evidence="11">CGMCC 4.6825</strain>
    </source>
</reference>
<dbReference type="STRING" id="943816.AN217_09085"/>
<feature type="transmembrane region" description="Helical" evidence="8">
    <location>
        <begin position="116"/>
        <end position="136"/>
    </location>
</feature>
<sequence length="525" mass="55602">MRRDSAFVSEVGRPAEPGAAGSGRDTAPERHAVRGNRESHRESSRDGDPYGNRDKAGWYGPVALAVDTAGIALPVALCFHRAGLPHAGAATATATVMWLAVLATHRRYGRRWLGESRGVLTALHDWLTLLGLLAVVRGLTGEDSPPAVALLALAPAPLLTTVCRALTHRHLTGQRREAHVVQRALVVGEGSAVDRVVEQLASRTDHPYVVIGAVPVGPGANRSGVPEAGRLEAAPPGPDGSGPDGGGPDGTAVVSAARQHAADTVLVAPGSLLCGQRLRTLTWAVQDAGLPLVISSGLADVALRRVRPSTAAGLHLLHVDPPLRRGPQLALKSALDRTGAVLGLVLLAPLLALIALVIRLDSPGPALYRQTRAGHRGAPFTMWKFRSMVVDADRLRPQLAAANEVDGPLFKMRADPRITRVGRVLRRTSLDELPQLVNVARGQMSLVGPRPPLPDEVAAYGSTALRRLLVKPGLTGPWQVSGRSDLSWDESLALDLRYADNWSLTTDLDLLARTVRAVVDGRGAY</sequence>
<dbReference type="Pfam" id="PF02397">
    <property type="entry name" value="Bac_transf"/>
    <property type="match status" value="1"/>
</dbReference>
<evidence type="ECO:0000256" key="1">
    <source>
        <dbReference type="ARBA" id="ARBA00004141"/>
    </source>
</evidence>
<feature type="transmembrane region" description="Helical" evidence="8">
    <location>
        <begin position="83"/>
        <end position="104"/>
    </location>
</feature>
<dbReference type="EMBL" id="FOGO01000001">
    <property type="protein sequence ID" value="SER38176.1"/>
    <property type="molecule type" value="Genomic_DNA"/>
</dbReference>
<evidence type="ECO:0000313" key="11">
    <source>
        <dbReference type="Proteomes" id="UP000182841"/>
    </source>
</evidence>